<dbReference type="Pfam" id="PF13675">
    <property type="entry name" value="PilJ"/>
    <property type="match status" value="1"/>
</dbReference>
<evidence type="ECO:0000256" key="3">
    <source>
        <dbReference type="ARBA" id="ARBA00022989"/>
    </source>
</evidence>
<dbReference type="InterPro" id="IPR029095">
    <property type="entry name" value="NarX-like_N"/>
</dbReference>
<evidence type="ECO:0000256" key="8">
    <source>
        <dbReference type="SAM" id="Phobius"/>
    </source>
</evidence>
<proteinExistence type="inferred from homology"/>
<accession>A0ABV2BX83</accession>
<evidence type="ECO:0000313" key="12">
    <source>
        <dbReference type="Proteomes" id="UP001548189"/>
    </source>
</evidence>
<evidence type="ECO:0000256" key="2">
    <source>
        <dbReference type="ARBA" id="ARBA00022692"/>
    </source>
</evidence>
<reference evidence="11 12" key="1">
    <citation type="submission" date="2024-06" db="EMBL/GenBank/DDBJ databases">
        <authorList>
            <person name="Li F."/>
        </authorList>
    </citation>
    <scope>NUCLEOTIDE SEQUENCE [LARGE SCALE GENOMIC DNA]</scope>
    <source>
        <strain evidence="11 12">GXAS 311</strain>
    </source>
</reference>
<feature type="transmembrane region" description="Helical" evidence="8">
    <location>
        <begin position="312"/>
        <end position="330"/>
    </location>
</feature>
<keyword evidence="2 8" id="KW-0812">Transmembrane</keyword>
<dbReference type="SUPFAM" id="SSF58104">
    <property type="entry name" value="Methyl-accepting chemotaxis protein (MCP) signaling domain"/>
    <property type="match status" value="1"/>
</dbReference>
<comment type="caution">
    <text evidence="11">The sequence shown here is derived from an EMBL/GenBank/DDBJ whole genome shotgun (WGS) entry which is preliminary data.</text>
</comment>
<organism evidence="11 12">
    <name type="scientific">Aliikangiella maris</name>
    <dbReference type="NCBI Taxonomy" id="3162458"/>
    <lineage>
        <taxon>Bacteria</taxon>
        <taxon>Pseudomonadati</taxon>
        <taxon>Pseudomonadota</taxon>
        <taxon>Gammaproteobacteria</taxon>
        <taxon>Oceanospirillales</taxon>
        <taxon>Pleioneaceae</taxon>
        <taxon>Aliikangiella</taxon>
    </lineage>
</organism>
<dbReference type="Proteomes" id="UP001548189">
    <property type="component" value="Unassembled WGS sequence"/>
</dbReference>
<dbReference type="PROSITE" id="PS50111">
    <property type="entry name" value="CHEMOTAXIS_TRANSDUC_2"/>
    <property type="match status" value="1"/>
</dbReference>
<evidence type="ECO:0000256" key="1">
    <source>
        <dbReference type="ARBA" id="ARBA00004141"/>
    </source>
</evidence>
<dbReference type="Gene3D" id="1.10.287.950">
    <property type="entry name" value="Methyl-accepting chemotaxis protein"/>
    <property type="match status" value="1"/>
</dbReference>
<feature type="domain" description="HAMP" evidence="10">
    <location>
        <begin position="358"/>
        <end position="406"/>
    </location>
</feature>
<dbReference type="InterPro" id="IPR003660">
    <property type="entry name" value="HAMP_dom"/>
</dbReference>
<dbReference type="EMBL" id="JBEVCJ010000023">
    <property type="protein sequence ID" value="MET1256544.1"/>
    <property type="molecule type" value="Genomic_DNA"/>
</dbReference>
<dbReference type="InterPro" id="IPR004089">
    <property type="entry name" value="MCPsignal_dom"/>
</dbReference>
<feature type="domain" description="Methyl-accepting transducer" evidence="9">
    <location>
        <begin position="411"/>
        <end position="647"/>
    </location>
</feature>
<gene>
    <name evidence="11" type="ORF">ABVT43_15495</name>
</gene>
<comment type="similarity">
    <text evidence="6">Belongs to the methyl-accepting chemotaxis (MCP) protein family.</text>
</comment>
<keyword evidence="5 7" id="KW-0807">Transducer</keyword>
<dbReference type="InterPro" id="IPR004090">
    <property type="entry name" value="Chemotax_Me-accpt_rcpt"/>
</dbReference>
<dbReference type="PANTHER" id="PTHR32089:SF119">
    <property type="entry name" value="METHYL-ACCEPTING CHEMOTAXIS PROTEIN CTPL"/>
    <property type="match status" value="1"/>
</dbReference>
<evidence type="ECO:0000256" key="5">
    <source>
        <dbReference type="ARBA" id="ARBA00023224"/>
    </source>
</evidence>
<keyword evidence="4 8" id="KW-0472">Membrane</keyword>
<evidence type="ECO:0000256" key="6">
    <source>
        <dbReference type="ARBA" id="ARBA00029447"/>
    </source>
</evidence>
<dbReference type="PANTHER" id="PTHR32089">
    <property type="entry name" value="METHYL-ACCEPTING CHEMOTAXIS PROTEIN MCPB"/>
    <property type="match status" value="1"/>
</dbReference>
<evidence type="ECO:0000256" key="7">
    <source>
        <dbReference type="PROSITE-ProRule" id="PRU00284"/>
    </source>
</evidence>
<evidence type="ECO:0000259" key="10">
    <source>
        <dbReference type="PROSITE" id="PS50885"/>
    </source>
</evidence>
<keyword evidence="3 8" id="KW-1133">Transmembrane helix</keyword>
<evidence type="ECO:0000259" key="9">
    <source>
        <dbReference type="PROSITE" id="PS50111"/>
    </source>
</evidence>
<dbReference type="CDD" id="cd11386">
    <property type="entry name" value="MCP_signal"/>
    <property type="match status" value="1"/>
</dbReference>
<dbReference type="SMART" id="SM00283">
    <property type="entry name" value="MA"/>
    <property type="match status" value="1"/>
</dbReference>
<name>A0ABV2BX83_9GAMM</name>
<dbReference type="PRINTS" id="PR00260">
    <property type="entry name" value="CHEMTRNSDUCR"/>
</dbReference>
<sequence>MSAADDKKNQLESKSNTGVYIWLLFFFILLGGVNLALGLIESQQNQSRLTKAGNLRVLSQQVAKNASEATQGNQGAFESLTEATKQFQAQINHLDRGDDSKGLKPSPDSIRNNQVRRVIDLWDSMNANAAVISKGQDTVTGLYEISKNLSEKIPQMQFLYEKVQDILLDSNTPAQQVMYATRQSTYAERIIRSFQKVLAGGDDAALAAENFGHDVDIFGEVLSGMLEGDAMLEIRRVTNPQARQSLEDISALYLEVKESVDYVISHTEELFEVHAKSDEIFTQARDMLDLTDELQRAYSLQSTNLKQIGHPFYSAIAGGLILILIILLYLRQRKDDRGRTEVARSTAAQEKLQNEKNQQAIIRLLDEMEGLADGDLTTNATVTEDFTGAIADAMNFTIDQLRTLVSTIKDSVTKLANATDVTQNISMELAQASRNQAQEITGASAAINEMAVSIEQVSANASESATVAEKSVDIAKKGGEVVRNTIQGMDTIREQIQETSKRIKRLGESSQEIGDIVSLINDISDQTNILALNAAIQASMAGEAGRGFAVVADEVQRLAERSGNATKQIEALVKTIQTDTNEAVISMEASTAEVVHGARLAQDAGVALEEIERVSKSLADLIQNISNAARQQAASAGHVSNTMNVIQEITNQTSEGTQNTASSIGKLAELADELNNSIAGFKLPEEA</sequence>
<evidence type="ECO:0000256" key="4">
    <source>
        <dbReference type="ARBA" id="ARBA00023136"/>
    </source>
</evidence>
<keyword evidence="12" id="KW-1185">Reference proteome</keyword>
<evidence type="ECO:0000313" key="11">
    <source>
        <dbReference type="EMBL" id="MET1256544.1"/>
    </source>
</evidence>
<dbReference type="RefSeq" id="WP_353897130.1">
    <property type="nucleotide sequence ID" value="NZ_JBEVCJ010000023.1"/>
</dbReference>
<comment type="subcellular location">
    <subcellularLocation>
        <location evidence="1">Membrane</location>
        <topology evidence="1">Multi-pass membrane protein</topology>
    </subcellularLocation>
</comment>
<feature type="transmembrane region" description="Helical" evidence="8">
    <location>
        <begin position="20"/>
        <end position="40"/>
    </location>
</feature>
<dbReference type="Pfam" id="PF00015">
    <property type="entry name" value="MCPsignal"/>
    <property type="match status" value="1"/>
</dbReference>
<dbReference type="PROSITE" id="PS50885">
    <property type="entry name" value="HAMP"/>
    <property type="match status" value="1"/>
</dbReference>
<protein>
    <submittedName>
        <fullName evidence="11">Methyl-accepting chemotaxis protein</fullName>
    </submittedName>
</protein>